<protein>
    <submittedName>
        <fullName evidence="1">Uncharacterized protein</fullName>
    </submittedName>
</protein>
<proteinExistence type="predicted"/>
<name>A0A1I6A1S3_9BACI</name>
<gene>
    <name evidence="1" type="ORF">SAMN05421670_3066</name>
</gene>
<dbReference type="OrthoDB" id="2052976at2"/>
<dbReference type="SUPFAM" id="SSF53756">
    <property type="entry name" value="UDP-Glycosyltransferase/glycogen phosphorylase"/>
    <property type="match status" value="1"/>
</dbReference>
<evidence type="ECO:0000313" key="1">
    <source>
        <dbReference type="EMBL" id="SFQ62570.1"/>
    </source>
</evidence>
<organism evidence="1 2">
    <name type="scientific">Psychrobacillus psychrotolerans</name>
    <dbReference type="NCBI Taxonomy" id="126156"/>
    <lineage>
        <taxon>Bacteria</taxon>
        <taxon>Bacillati</taxon>
        <taxon>Bacillota</taxon>
        <taxon>Bacilli</taxon>
        <taxon>Bacillales</taxon>
        <taxon>Bacillaceae</taxon>
        <taxon>Psychrobacillus</taxon>
    </lineage>
</organism>
<dbReference type="STRING" id="126156.SAMN05421670_3066"/>
<sequence length="349" mass="41408">MRLALICPSNMLYMPYVKSYETILNSNNVDYDIISWDRFHIEDPVNPLNYRDIKIGHQRSYLDYLRYKKFIINKLNSKKYDKIIVFGIQISYFLKKYLLKYYKNKYILDIRDYNKIINFFNIKNIIENSNYTVLSSPGYFDWLPIGNKYLINHNTFIKNLNELKKNYNNFGSNNINIACIGALRDYQINIDLIKKLKNNEKVSLSFHGEGDINKDIVKFIEKKAVNNVVVTGRYNQEEEASLYINSNLINTIIPNNHINSKTLLPNRLYNAVLFGRLLLTQEGTYLAEQIKEYNLGIVISKSLNEIFEEIDTYLKEYDDLKYEEGRTLFFENVIKDNNHFIEKLKEFIK</sequence>
<dbReference type="EMBL" id="FOXU01000006">
    <property type="protein sequence ID" value="SFQ62570.1"/>
    <property type="molecule type" value="Genomic_DNA"/>
</dbReference>
<accession>A0A1I6A1S3</accession>
<dbReference type="AlphaFoldDB" id="A0A1I6A1S3"/>
<dbReference type="Gene3D" id="3.40.50.2000">
    <property type="entry name" value="Glycogen Phosphorylase B"/>
    <property type="match status" value="1"/>
</dbReference>
<dbReference type="Proteomes" id="UP000198734">
    <property type="component" value="Unassembled WGS sequence"/>
</dbReference>
<keyword evidence="2" id="KW-1185">Reference proteome</keyword>
<dbReference type="RefSeq" id="WP_093537735.1">
    <property type="nucleotide sequence ID" value="NZ_FOXU01000006.1"/>
</dbReference>
<reference evidence="2" key="1">
    <citation type="submission" date="2016-10" db="EMBL/GenBank/DDBJ databases">
        <authorList>
            <person name="Varghese N."/>
            <person name="Submissions S."/>
        </authorList>
    </citation>
    <scope>NUCLEOTIDE SEQUENCE [LARGE SCALE GENOMIC DNA]</scope>
    <source>
        <strain evidence="2">DSM 11706</strain>
    </source>
</reference>
<evidence type="ECO:0000313" key="2">
    <source>
        <dbReference type="Proteomes" id="UP000198734"/>
    </source>
</evidence>